<sequence length="175" mass="20567">MIINRVWTEMYKAKSYLLQIELYNDKKRRFNRVASLLIVLASVICASTASFSECKWATIISAVIAAVSAIIKECLPLLMQSDEELKKMDNIYDFYKGYLQKLEKLFMERYDPNTDVDDVKMTARFDEIVKTEGSNESELNCLCRSLTKKEEMKIQELTDRYFDRIYNDVYDNNIQ</sequence>
<reference evidence="2 3" key="1">
    <citation type="submission" date="2016-10" db="EMBL/GenBank/DDBJ databases">
        <authorList>
            <person name="de Groot N.N."/>
        </authorList>
    </citation>
    <scope>NUCLEOTIDE SEQUENCE [LARGE SCALE GENOMIC DNA]</scope>
    <source>
        <strain evidence="2 3">TC2-24</strain>
    </source>
</reference>
<name>A0A1I0MMJ2_9BACT</name>
<dbReference type="AlphaFoldDB" id="A0A1I0MMJ2"/>
<dbReference type="Proteomes" id="UP000199373">
    <property type="component" value="Unassembled WGS sequence"/>
</dbReference>
<accession>A0A1I0MMJ2</accession>
<evidence type="ECO:0000313" key="2">
    <source>
        <dbReference type="EMBL" id="SEV88820.1"/>
    </source>
</evidence>
<keyword evidence="1" id="KW-0812">Transmembrane</keyword>
<keyword evidence="1" id="KW-0472">Membrane</keyword>
<evidence type="ECO:0008006" key="4">
    <source>
        <dbReference type="Google" id="ProtNLM"/>
    </source>
</evidence>
<keyword evidence="3" id="KW-1185">Reference proteome</keyword>
<proteinExistence type="predicted"/>
<dbReference type="EMBL" id="FOIQ01000001">
    <property type="protein sequence ID" value="SEV88820.1"/>
    <property type="molecule type" value="Genomic_DNA"/>
</dbReference>
<gene>
    <name evidence="2" type="ORF">SAMN04487850_0745</name>
</gene>
<evidence type="ECO:0000313" key="3">
    <source>
        <dbReference type="Proteomes" id="UP000199373"/>
    </source>
</evidence>
<feature type="transmembrane region" description="Helical" evidence="1">
    <location>
        <begin position="57"/>
        <end position="78"/>
    </location>
</feature>
<protein>
    <recommendedName>
        <fullName evidence="4">SMODS and SLOG-associating 2TM effector domain-containing protein</fullName>
    </recommendedName>
</protein>
<organism evidence="2 3">
    <name type="scientific">Prevotella aff. ruminicola Tc2-24</name>
    <dbReference type="NCBI Taxonomy" id="81582"/>
    <lineage>
        <taxon>Bacteria</taxon>
        <taxon>Pseudomonadati</taxon>
        <taxon>Bacteroidota</taxon>
        <taxon>Bacteroidia</taxon>
        <taxon>Bacteroidales</taxon>
        <taxon>Prevotellaceae</taxon>
        <taxon>Prevotella</taxon>
    </lineage>
</organism>
<feature type="transmembrane region" description="Helical" evidence="1">
    <location>
        <begin position="33"/>
        <end position="51"/>
    </location>
</feature>
<keyword evidence="1" id="KW-1133">Transmembrane helix</keyword>
<evidence type="ECO:0000256" key="1">
    <source>
        <dbReference type="SAM" id="Phobius"/>
    </source>
</evidence>